<feature type="region of interest" description="Disordered" evidence="1">
    <location>
        <begin position="759"/>
        <end position="839"/>
    </location>
</feature>
<accession>A0A0G4HZS0</accession>
<dbReference type="PANTHER" id="PTHR11319:SF35">
    <property type="entry name" value="OUTER MEMBRANE PROTEIN PMPC-RELATED"/>
    <property type="match status" value="1"/>
</dbReference>
<keyword evidence="2" id="KW-0472">Membrane</keyword>
<organism evidence="3">
    <name type="scientific">Chromera velia CCMP2878</name>
    <dbReference type="NCBI Taxonomy" id="1169474"/>
    <lineage>
        <taxon>Eukaryota</taxon>
        <taxon>Sar</taxon>
        <taxon>Alveolata</taxon>
        <taxon>Colpodellida</taxon>
        <taxon>Chromeraceae</taxon>
        <taxon>Chromera</taxon>
    </lineage>
</organism>
<proteinExistence type="predicted"/>
<feature type="compositionally biased region" description="Polar residues" evidence="1">
    <location>
        <begin position="648"/>
        <end position="657"/>
    </location>
</feature>
<dbReference type="PANTHER" id="PTHR11319">
    <property type="entry name" value="G PROTEIN-COUPLED RECEPTOR-RELATED"/>
    <property type="match status" value="1"/>
</dbReference>
<sequence>MHGGGLIDANAVEAGECKPDIEKRLSEPSLSSSVDSFARVCKRFRMRLAFNRRFLGIFRHTFDRETSIWVRLLSLHQDMTPVILSTLFLWASSLVSAPLASLRCEPLHPSLTERRLHLFPSISCHWPLRKNDPYSRWWGVSLGVLLAGVFGVPLLIASFMLLNSFHIIERQGKERVSARRNGKLREGGADERRADTGDGEESAGGALSGEQSLPATHHALMQSSGRMRLASFSRQFSLLLGGYREKVLFWELLIFARRLSIPLCLLAPSTSARYNILNVHAVLFLLLQTIVRPYRSSSLNWLETFSLTVWFFGVTVVKAVTDTTISLVVRVALVHLLLVSIGAFIIRCLAFIISDRLSTKQKGEGELCVWTCLPMSEKPCWKRVVETLWKLLLPALQRCRKSCRPCRSKGGGGTQYCKCGVRRQVVCVRLQKGGHALVPVKVLSRRAQGKRRTKMTDASRMTRHSASLKLPTVSVDTQVGDESDASKLCLSLNTSERRTFDSCFRPLCKTLEGVNITLNSERNSRGGRKKGSVFGEKGHCGFWGEAFRSSPHDLRQLPFLLSFCFRLGVLCDASMNQGQAKEDNDKRFIAFSCEETAEHCAIVRELLSVPHPGSPLISRDSGHGLTGQPNVFSPGIGRPAGDVGEHSVSASRPSQACNREGIGEEESDRPYSPAREGAIEADASASLSVASRVEESKRGGESDCQSESDASLSLNSLSLSDDPSLLAFAVRRMRAAHAVGEPLHEGADAAASAPVGVDQSAPAAIHQQKVIKGEEGREETGRPQMDEEKGRLNRGQTLSDKLLWKRRGEKHEGGEPTAGVGDSLRRKGGGSSDCGCGEDDQIVTQTQRQWTEEDAETADGALTDRLISFHHDVSTERPEGALVNSLEEWLREGSSEKERQCLWRMAAVGRAFFDSPSIESALRDKGIPLGDFQEKMELLLHLHPAQLLQVRIRAVAKVAS</sequence>
<dbReference type="EMBL" id="CDMZ01004552">
    <property type="protein sequence ID" value="CEM50087.1"/>
    <property type="molecule type" value="Genomic_DNA"/>
</dbReference>
<reference evidence="3" key="1">
    <citation type="submission" date="2014-11" db="EMBL/GenBank/DDBJ databases">
        <authorList>
            <person name="Otto D Thomas"/>
            <person name="Naeem Raeece"/>
        </authorList>
    </citation>
    <scope>NUCLEOTIDE SEQUENCE</scope>
</reference>
<feature type="transmembrane region" description="Helical" evidence="2">
    <location>
        <begin position="274"/>
        <end position="294"/>
    </location>
</feature>
<feature type="transmembrane region" description="Helical" evidence="2">
    <location>
        <begin position="137"/>
        <end position="162"/>
    </location>
</feature>
<feature type="transmembrane region" description="Helical" evidence="2">
    <location>
        <begin position="332"/>
        <end position="353"/>
    </location>
</feature>
<protein>
    <recommendedName>
        <fullName evidence="4">Transmembrane protein</fullName>
    </recommendedName>
</protein>
<evidence type="ECO:0000256" key="2">
    <source>
        <dbReference type="SAM" id="Phobius"/>
    </source>
</evidence>
<dbReference type="VEuPathDB" id="CryptoDB:Cvel_9788"/>
<keyword evidence="2" id="KW-1133">Transmembrane helix</keyword>
<feature type="compositionally biased region" description="Basic and acidic residues" evidence="1">
    <location>
        <begin position="692"/>
        <end position="701"/>
    </location>
</feature>
<name>A0A0G4HZS0_9ALVE</name>
<feature type="compositionally biased region" description="Basic and acidic residues" evidence="1">
    <location>
        <begin position="178"/>
        <end position="196"/>
    </location>
</feature>
<dbReference type="AlphaFoldDB" id="A0A0G4HZS0"/>
<feature type="region of interest" description="Disordered" evidence="1">
    <location>
        <begin position="178"/>
        <end position="210"/>
    </location>
</feature>
<evidence type="ECO:0000256" key="1">
    <source>
        <dbReference type="SAM" id="MobiDB-lite"/>
    </source>
</evidence>
<feature type="compositionally biased region" description="Basic and acidic residues" evidence="1">
    <location>
        <begin position="771"/>
        <end position="791"/>
    </location>
</feature>
<gene>
    <name evidence="3" type="ORF">Cvel_9788</name>
</gene>
<evidence type="ECO:0000313" key="3">
    <source>
        <dbReference type="EMBL" id="CEM50087.1"/>
    </source>
</evidence>
<feature type="region of interest" description="Disordered" evidence="1">
    <location>
        <begin position="614"/>
        <end position="709"/>
    </location>
</feature>
<feature type="transmembrane region" description="Helical" evidence="2">
    <location>
        <begin position="301"/>
        <end position="320"/>
    </location>
</feature>
<keyword evidence="2" id="KW-0812">Transmembrane</keyword>
<evidence type="ECO:0008006" key="4">
    <source>
        <dbReference type="Google" id="ProtNLM"/>
    </source>
</evidence>
<dbReference type="PhylomeDB" id="A0A0G4HZS0"/>